<evidence type="ECO:0000313" key="1">
    <source>
        <dbReference type="EMBL" id="NSG85345.1"/>
    </source>
</evidence>
<dbReference type="InterPro" id="IPR029033">
    <property type="entry name" value="His_PPase_superfam"/>
</dbReference>
<dbReference type="SUPFAM" id="SSF53254">
    <property type="entry name" value="Phosphoglycerate mutase-like"/>
    <property type="match status" value="1"/>
</dbReference>
<proteinExistence type="predicted"/>
<protein>
    <submittedName>
        <fullName evidence="1">Histidine phosphatase family protein</fullName>
    </submittedName>
</protein>
<dbReference type="Proteomes" id="UP001644719">
    <property type="component" value="Unassembled WGS sequence"/>
</dbReference>
<dbReference type="InterPro" id="IPR013078">
    <property type="entry name" value="His_Pase_superF_clade-1"/>
</dbReference>
<dbReference type="Pfam" id="PF00300">
    <property type="entry name" value="His_Phos_1"/>
    <property type="match status" value="1"/>
</dbReference>
<dbReference type="Gene3D" id="3.40.50.1240">
    <property type="entry name" value="Phosphoglycerate mutase-like"/>
    <property type="match status" value="1"/>
</dbReference>
<gene>
    <name evidence="1" type="ORF">G5B17_07850</name>
</gene>
<name>A0ABX2H7P0_9FIRM</name>
<evidence type="ECO:0000313" key="2">
    <source>
        <dbReference type="Proteomes" id="UP001644719"/>
    </source>
</evidence>
<dbReference type="InterPro" id="IPR001345">
    <property type="entry name" value="PG/BPGM_mutase_AS"/>
</dbReference>
<reference evidence="1 2" key="1">
    <citation type="journal article" date="2020" name="Cell Host Microbe">
        <title>Functional and Genomic Variation between Human-Derived Isolates of Lachnospiraceae Reveals Inter- and Intra-Species Diversity.</title>
        <authorList>
            <person name="Sorbara M.T."/>
            <person name="Littmann E.R."/>
            <person name="Fontana E."/>
            <person name="Moody T.U."/>
            <person name="Kohout C.E."/>
            <person name="Gjonbalaj M."/>
            <person name="Eaton V."/>
            <person name="Seok R."/>
            <person name="Leiner I.M."/>
            <person name="Pamer E.G."/>
        </authorList>
    </citation>
    <scope>NUCLEOTIDE SEQUENCE [LARGE SCALE GENOMIC DNA]</scope>
    <source>
        <strain evidence="1 2">MSK.17.74</strain>
    </source>
</reference>
<organism evidence="1 2">
    <name type="scientific">Blautia faecis</name>
    <dbReference type="NCBI Taxonomy" id="871665"/>
    <lineage>
        <taxon>Bacteria</taxon>
        <taxon>Bacillati</taxon>
        <taxon>Bacillota</taxon>
        <taxon>Clostridia</taxon>
        <taxon>Lachnospirales</taxon>
        <taxon>Lachnospiraceae</taxon>
        <taxon>Blautia</taxon>
    </lineage>
</organism>
<dbReference type="SMART" id="SM00855">
    <property type="entry name" value="PGAM"/>
    <property type="match status" value="1"/>
</dbReference>
<comment type="caution">
    <text evidence="1">The sequence shown here is derived from an EMBL/GenBank/DDBJ whole genome shotgun (WGS) entry which is preliminary data.</text>
</comment>
<dbReference type="InterPro" id="IPR050275">
    <property type="entry name" value="PGM_Phosphatase"/>
</dbReference>
<dbReference type="PROSITE" id="PS00175">
    <property type="entry name" value="PG_MUTASE"/>
    <property type="match status" value="1"/>
</dbReference>
<keyword evidence="2" id="KW-1185">Reference proteome</keyword>
<sequence>MLKLILIRHGETQGNKLKRYIGKRTDEPLCPEAGNMLAQLAYPEVQAVYASPMIRCTQTAGILFPGKKLNIIDELAECDFGEFENKNYQELDGNEHYQSWIDSGGLLPFPGGESREEFKRRNVTGFQKAVNGCLRNGISLAALVVHGGTIMNVMEEYADEDRSFYDWHVQNGKGYEVEIDPELWKKGWKFLHVIREL</sequence>
<dbReference type="EMBL" id="JAAITS010000018">
    <property type="protein sequence ID" value="NSG85345.1"/>
    <property type="molecule type" value="Genomic_DNA"/>
</dbReference>
<dbReference type="RefSeq" id="WP_173769655.1">
    <property type="nucleotide sequence ID" value="NZ_JAAITS010000018.1"/>
</dbReference>
<accession>A0ABX2H7P0</accession>
<dbReference type="CDD" id="cd07067">
    <property type="entry name" value="HP_PGM_like"/>
    <property type="match status" value="1"/>
</dbReference>
<dbReference type="PANTHER" id="PTHR48100:SF59">
    <property type="entry name" value="ADENOSYLCOBALAMIN_ALPHA-RIBAZOLE PHOSPHATASE"/>
    <property type="match status" value="1"/>
</dbReference>
<dbReference type="PANTHER" id="PTHR48100">
    <property type="entry name" value="BROAD-SPECIFICITY PHOSPHATASE YOR283W-RELATED"/>
    <property type="match status" value="1"/>
</dbReference>